<sequence>MDKGRFAVPAAVTDCATALGVTALLLSTGLSGPHPSGERELLGSALLAAGGLALAARSRAPLVVLVVTGLCAVGYLGTGFEALAVSYLVAVYGTVRAGHRAATLAVSVGLLAMLHLTALVLHDGAPREVVAQARSTLELAWLIAAFAAGEAVRQAERRADEAERTREETARRRADEERLRIARELHDSLTHQISVIKVQSEVAVHVARRRGEQVPEALLAIQEAGREASRELRATLEALRDDDTTPPHGLHHIPDLVERLQGTGLATTLTIEGHPHAVPAAVSRTAYRIVQESLTNVTRHAAATTASVLIDYRPNALAIRVDDNGKATFHPAPTPGLGLLGMRERVTALGGRLRTEPRSAGGFTVQAELPTNGAP</sequence>
<keyword evidence="5" id="KW-0547">Nucleotide-binding</keyword>
<evidence type="ECO:0000259" key="12">
    <source>
        <dbReference type="Pfam" id="PF07730"/>
    </source>
</evidence>
<dbReference type="EC" id="2.7.13.3" evidence="2"/>
<keyword evidence="10" id="KW-0472">Membrane</keyword>
<feature type="coiled-coil region" evidence="9">
    <location>
        <begin position="152"/>
        <end position="179"/>
    </location>
</feature>
<evidence type="ECO:0000256" key="3">
    <source>
        <dbReference type="ARBA" id="ARBA00022553"/>
    </source>
</evidence>
<proteinExistence type="predicted"/>
<feature type="transmembrane region" description="Helical" evidence="10">
    <location>
        <begin position="41"/>
        <end position="56"/>
    </location>
</feature>
<dbReference type="Gene3D" id="1.20.5.1930">
    <property type="match status" value="1"/>
</dbReference>
<dbReference type="Proteomes" id="UP001180503">
    <property type="component" value="Unassembled WGS sequence"/>
</dbReference>
<keyword evidence="10" id="KW-0812">Transmembrane</keyword>
<evidence type="ECO:0000256" key="2">
    <source>
        <dbReference type="ARBA" id="ARBA00012438"/>
    </source>
</evidence>
<evidence type="ECO:0000259" key="11">
    <source>
        <dbReference type="Pfam" id="PF02518"/>
    </source>
</evidence>
<evidence type="ECO:0000256" key="7">
    <source>
        <dbReference type="ARBA" id="ARBA00022840"/>
    </source>
</evidence>
<keyword evidence="6 13" id="KW-0418">Kinase</keyword>
<dbReference type="InterPro" id="IPR050482">
    <property type="entry name" value="Sensor_HK_TwoCompSys"/>
</dbReference>
<feature type="transmembrane region" description="Helical" evidence="10">
    <location>
        <begin position="63"/>
        <end position="89"/>
    </location>
</feature>
<evidence type="ECO:0000256" key="8">
    <source>
        <dbReference type="ARBA" id="ARBA00023012"/>
    </source>
</evidence>
<dbReference type="InterPro" id="IPR003594">
    <property type="entry name" value="HATPase_dom"/>
</dbReference>
<organism evidence="13 14">
    <name type="scientific">Streptomyces edwardsiae</name>
    <dbReference type="NCBI Taxonomy" id="3075527"/>
    <lineage>
        <taxon>Bacteria</taxon>
        <taxon>Bacillati</taxon>
        <taxon>Actinomycetota</taxon>
        <taxon>Actinomycetes</taxon>
        <taxon>Kitasatosporales</taxon>
        <taxon>Streptomycetaceae</taxon>
        <taxon>Streptomyces</taxon>
    </lineage>
</organism>
<dbReference type="GO" id="GO:0016301">
    <property type="term" value="F:kinase activity"/>
    <property type="evidence" value="ECO:0007669"/>
    <property type="project" value="UniProtKB-KW"/>
</dbReference>
<gene>
    <name evidence="13" type="ORF">RM528_19025</name>
</gene>
<name>A0ABU2QHP5_9ACTN</name>
<evidence type="ECO:0000256" key="10">
    <source>
        <dbReference type="SAM" id="Phobius"/>
    </source>
</evidence>
<feature type="domain" description="Signal transduction histidine kinase subgroup 3 dimerisation and phosphoacceptor" evidence="12">
    <location>
        <begin position="177"/>
        <end position="242"/>
    </location>
</feature>
<evidence type="ECO:0000256" key="6">
    <source>
        <dbReference type="ARBA" id="ARBA00022777"/>
    </source>
</evidence>
<protein>
    <recommendedName>
        <fullName evidence="2">histidine kinase</fullName>
        <ecNumber evidence="2">2.7.13.3</ecNumber>
    </recommendedName>
</protein>
<keyword evidence="4" id="KW-0808">Transferase</keyword>
<keyword evidence="7" id="KW-0067">ATP-binding</keyword>
<evidence type="ECO:0000256" key="9">
    <source>
        <dbReference type="SAM" id="Coils"/>
    </source>
</evidence>
<dbReference type="Gene3D" id="3.30.565.10">
    <property type="entry name" value="Histidine kinase-like ATPase, C-terminal domain"/>
    <property type="match status" value="1"/>
</dbReference>
<accession>A0ABU2QHP5</accession>
<comment type="caution">
    <text evidence="13">The sequence shown here is derived from an EMBL/GenBank/DDBJ whole genome shotgun (WGS) entry which is preliminary data.</text>
</comment>
<dbReference type="EMBL" id="JAVRFB010000014">
    <property type="protein sequence ID" value="MDT0403941.1"/>
    <property type="molecule type" value="Genomic_DNA"/>
</dbReference>
<dbReference type="RefSeq" id="WP_030225668.1">
    <property type="nucleotide sequence ID" value="NZ_JAVRFB010000014.1"/>
</dbReference>
<keyword evidence="8" id="KW-0902">Two-component regulatory system</keyword>
<evidence type="ECO:0000256" key="4">
    <source>
        <dbReference type="ARBA" id="ARBA00022679"/>
    </source>
</evidence>
<evidence type="ECO:0000256" key="5">
    <source>
        <dbReference type="ARBA" id="ARBA00022741"/>
    </source>
</evidence>
<keyword evidence="10" id="KW-1133">Transmembrane helix</keyword>
<dbReference type="CDD" id="cd16917">
    <property type="entry name" value="HATPase_UhpB-NarQ-NarX-like"/>
    <property type="match status" value="1"/>
</dbReference>
<dbReference type="SUPFAM" id="SSF55874">
    <property type="entry name" value="ATPase domain of HSP90 chaperone/DNA topoisomerase II/histidine kinase"/>
    <property type="match status" value="1"/>
</dbReference>
<comment type="catalytic activity">
    <reaction evidence="1">
        <text>ATP + protein L-histidine = ADP + protein N-phospho-L-histidine.</text>
        <dbReference type="EC" id="2.7.13.3"/>
    </reaction>
</comment>
<keyword evidence="9" id="KW-0175">Coiled coil</keyword>
<dbReference type="PANTHER" id="PTHR24421:SF10">
    <property type="entry name" value="NITRATE_NITRITE SENSOR PROTEIN NARQ"/>
    <property type="match status" value="1"/>
</dbReference>
<evidence type="ECO:0000313" key="13">
    <source>
        <dbReference type="EMBL" id="MDT0403941.1"/>
    </source>
</evidence>
<keyword evidence="3" id="KW-0597">Phosphoprotein</keyword>
<feature type="transmembrane region" description="Helical" evidence="10">
    <location>
        <begin position="101"/>
        <end position="121"/>
    </location>
</feature>
<evidence type="ECO:0000256" key="1">
    <source>
        <dbReference type="ARBA" id="ARBA00000085"/>
    </source>
</evidence>
<dbReference type="Pfam" id="PF02518">
    <property type="entry name" value="HATPase_c"/>
    <property type="match status" value="1"/>
</dbReference>
<dbReference type="InterPro" id="IPR011712">
    <property type="entry name" value="Sig_transdc_His_kin_sub3_dim/P"/>
</dbReference>
<reference evidence="14" key="1">
    <citation type="submission" date="2023-07" db="EMBL/GenBank/DDBJ databases">
        <title>30 novel species of actinomycetes from the DSMZ collection.</title>
        <authorList>
            <person name="Nouioui I."/>
        </authorList>
    </citation>
    <scope>NUCLEOTIDE SEQUENCE [LARGE SCALE GENOMIC DNA]</scope>
    <source>
        <strain evidence="14">DSM 41635</strain>
    </source>
</reference>
<evidence type="ECO:0000313" key="14">
    <source>
        <dbReference type="Proteomes" id="UP001180503"/>
    </source>
</evidence>
<dbReference type="PANTHER" id="PTHR24421">
    <property type="entry name" value="NITRATE/NITRITE SENSOR PROTEIN NARX-RELATED"/>
    <property type="match status" value="1"/>
</dbReference>
<dbReference type="Pfam" id="PF07730">
    <property type="entry name" value="HisKA_3"/>
    <property type="match status" value="1"/>
</dbReference>
<dbReference type="InterPro" id="IPR036890">
    <property type="entry name" value="HATPase_C_sf"/>
</dbReference>
<feature type="domain" description="Histidine kinase/HSP90-like ATPase" evidence="11">
    <location>
        <begin position="283"/>
        <end position="371"/>
    </location>
</feature>